<dbReference type="Pfam" id="PF13442">
    <property type="entry name" value="Cytochrome_CBB3"/>
    <property type="match status" value="1"/>
</dbReference>
<comment type="caution">
    <text evidence="7">The sequence shown here is derived from an EMBL/GenBank/DDBJ whole genome shotgun (WGS) entry which is preliminary data.</text>
</comment>
<keyword evidence="3 4" id="KW-0408">Iron</keyword>
<feature type="chain" id="PRO_5045694563" evidence="5">
    <location>
        <begin position="28"/>
        <end position="135"/>
    </location>
</feature>
<protein>
    <submittedName>
        <fullName evidence="7">C-type cytochrome</fullName>
    </submittedName>
</protein>
<dbReference type="InterPro" id="IPR036909">
    <property type="entry name" value="Cyt_c-like_dom_sf"/>
</dbReference>
<dbReference type="RefSeq" id="WP_251741328.1">
    <property type="nucleotide sequence ID" value="NZ_JBHUOJ010000012.1"/>
</dbReference>
<reference evidence="8" key="1">
    <citation type="journal article" date="2019" name="Int. J. Syst. Evol. Microbiol.">
        <title>The Global Catalogue of Microorganisms (GCM) 10K type strain sequencing project: providing services to taxonomists for standard genome sequencing and annotation.</title>
        <authorList>
            <consortium name="The Broad Institute Genomics Platform"/>
            <consortium name="The Broad Institute Genome Sequencing Center for Infectious Disease"/>
            <person name="Wu L."/>
            <person name="Ma J."/>
        </authorList>
    </citation>
    <scope>NUCLEOTIDE SEQUENCE [LARGE SCALE GENOMIC DNA]</scope>
    <source>
        <strain evidence="8">KCTC 52925</strain>
    </source>
</reference>
<proteinExistence type="predicted"/>
<keyword evidence="8" id="KW-1185">Reference proteome</keyword>
<keyword evidence="5" id="KW-0732">Signal</keyword>
<feature type="signal peptide" evidence="5">
    <location>
        <begin position="1"/>
        <end position="27"/>
    </location>
</feature>
<dbReference type="Proteomes" id="UP001597438">
    <property type="component" value="Unassembled WGS sequence"/>
</dbReference>
<accession>A0ABW5X1S1</accession>
<keyword evidence="2 4" id="KW-0479">Metal-binding</keyword>
<sequence length="135" mass="14751">MKTKQYILKISLVSAIFLLFAGFNSFAQEKWVAPESADKITNPVKNDASATASGKKLFNSLCSVCHGPKGRGDGMAGAGLTPKPANLSSETVQAQSDGVLFWKLTEGRTPMPAYKTSIPENKRWEIINYIRTLKK</sequence>
<evidence type="ECO:0000256" key="3">
    <source>
        <dbReference type="ARBA" id="ARBA00023004"/>
    </source>
</evidence>
<evidence type="ECO:0000313" key="8">
    <source>
        <dbReference type="Proteomes" id="UP001597438"/>
    </source>
</evidence>
<evidence type="ECO:0000259" key="6">
    <source>
        <dbReference type="PROSITE" id="PS51007"/>
    </source>
</evidence>
<organism evidence="7 8">
    <name type="scientific">Christiangramia antarctica</name>
    <dbReference type="NCBI Taxonomy" id="2058158"/>
    <lineage>
        <taxon>Bacteria</taxon>
        <taxon>Pseudomonadati</taxon>
        <taxon>Bacteroidota</taxon>
        <taxon>Flavobacteriia</taxon>
        <taxon>Flavobacteriales</taxon>
        <taxon>Flavobacteriaceae</taxon>
        <taxon>Christiangramia</taxon>
    </lineage>
</organism>
<evidence type="ECO:0000256" key="5">
    <source>
        <dbReference type="SAM" id="SignalP"/>
    </source>
</evidence>
<dbReference type="PROSITE" id="PS51007">
    <property type="entry name" value="CYTC"/>
    <property type="match status" value="1"/>
</dbReference>
<evidence type="ECO:0000256" key="1">
    <source>
        <dbReference type="ARBA" id="ARBA00022617"/>
    </source>
</evidence>
<evidence type="ECO:0000313" key="7">
    <source>
        <dbReference type="EMBL" id="MFD2833030.1"/>
    </source>
</evidence>
<evidence type="ECO:0000256" key="4">
    <source>
        <dbReference type="PROSITE-ProRule" id="PRU00433"/>
    </source>
</evidence>
<keyword evidence="1 4" id="KW-0349">Heme</keyword>
<feature type="domain" description="Cytochrome c" evidence="6">
    <location>
        <begin position="49"/>
        <end position="134"/>
    </location>
</feature>
<dbReference type="InterPro" id="IPR009056">
    <property type="entry name" value="Cyt_c-like_dom"/>
</dbReference>
<dbReference type="Gene3D" id="1.10.760.10">
    <property type="entry name" value="Cytochrome c-like domain"/>
    <property type="match status" value="1"/>
</dbReference>
<dbReference type="SUPFAM" id="SSF46626">
    <property type="entry name" value="Cytochrome c"/>
    <property type="match status" value="1"/>
</dbReference>
<evidence type="ECO:0000256" key="2">
    <source>
        <dbReference type="ARBA" id="ARBA00022723"/>
    </source>
</evidence>
<name>A0ABW5X1S1_9FLAO</name>
<dbReference type="PANTHER" id="PTHR40394">
    <property type="entry name" value="LIPOPROTEIN-RELATED"/>
    <property type="match status" value="1"/>
</dbReference>
<gene>
    <name evidence="7" type="ORF">ACFSYS_06990</name>
</gene>
<dbReference type="EMBL" id="JBHUOJ010000012">
    <property type="protein sequence ID" value="MFD2833030.1"/>
    <property type="molecule type" value="Genomic_DNA"/>
</dbReference>
<dbReference type="PANTHER" id="PTHR40394:SF2">
    <property type="entry name" value="QUINOL:CYTOCHROME C OXIDOREDUCTASE MEMBRANE PROTEIN"/>
    <property type="match status" value="1"/>
</dbReference>